<organism evidence="1 2">
    <name type="scientific">Saliphagus infecundisoli</name>
    <dbReference type="NCBI Taxonomy" id="1849069"/>
    <lineage>
        <taxon>Archaea</taxon>
        <taxon>Methanobacteriati</taxon>
        <taxon>Methanobacteriota</taxon>
        <taxon>Stenosarchaea group</taxon>
        <taxon>Halobacteria</taxon>
        <taxon>Halobacteriales</taxon>
        <taxon>Natrialbaceae</taxon>
        <taxon>Saliphagus</taxon>
    </lineage>
</organism>
<reference evidence="1 2" key="1">
    <citation type="journal article" date="2019" name="Int. J. Syst. Evol. Microbiol.">
        <title>The Global Catalogue of Microorganisms (GCM) 10K type strain sequencing project: providing services to taxonomists for standard genome sequencing and annotation.</title>
        <authorList>
            <consortium name="The Broad Institute Genomics Platform"/>
            <consortium name="The Broad Institute Genome Sequencing Center for Infectious Disease"/>
            <person name="Wu L."/>
            <person name="Ma J."/>
        </authorList>
    </citation>
    <scope>NUCLEOTIDE SEQUENCE [LARGE SCALE GENOMIC DNA]</scope>
    <source>
        <strain evidence="1 2">CGMCC 1.15824</strain>
    </source>
</reference>
<dbReference type="RefSeq" id="WP_114576816.1">
    <property type="nucleotide sequence ID" value="NZ_JAIVEF010000002.1"/>
</dbReference>
<dbReference type="Proteomes" id="UP001595925">
    <property type="component" value="Unassembled WGS sequence"/>
</dbReference>
<dbReference type="AlphaFoldDB" id="A0ABD5QIJ2"/>
<protein>
    <recommendedName>
        <fullName evidence="3">Glycine zipper domain-containing protein</fullName>
    </recommendedName>
</protein>
<evidence type="ECO:0000313" key="1">
    <source>
        <dbReference type="EMBL" id="MFC4989573.1"/>
    </source>
</evidence>
<proteinExistence type="predicted"/>
<gene>
    <name evidence="1" type="ORF">ACFPFO_17775</name>
</gene>
<name>A0ABD5QIJ2_9EURY</name>
<accession>A0ABD5QIJ2</accession>
<evidence type="ECO:0000313" key="2">
    <source>
        <dbReference type="Proteomes" id="UP001595925"/>
    </source>
</evidence>
<keyword evidence="2" id="KW-1185">Reference proteome</keyword>
<dbReference type="EMBL" id="JBHSJG010000049">
    <property type="protein sequence ID" value="MFC4989573.1"/>
    <property type="molecule type" value="Genomic_DNA"/>
</dbReference>
<comment type="caution">
    <text evidence="1">The sequence shown here is derived from an EMBL/GenBank/DDBJ whole genome shotgun (WGS) entry which is preliminary data.</text>
</comment>
<evidence type="ECO:0008006" key="3">
    <source>
        <dbReference type="Google" id="ProtNLM"/>
    </source>
</evidence>
<sequence length="62" mass="6324">MDYKDAVVVSLAFLSGLAGASLGGVVGLLAGIVVGAGLGATWAYHSDLRKHAVYESFDSPNE</sequence>